<feature type="transmembrane region" description="Helical" evidence="1">
    <location>
        <begin position="66"/>
        <end position="83"/>
    </location>
</feature>
<dbReference type="RefSeq" id="WP_308715335.1">
    <property type="nucleotide sequence ID" value="NZ_JAVHUY010000027.1"/>
</dbReference>
<comment type="caution">
    <text evidence="2">The sequence shown here is derived from an EMBL/GenBank/DDBJ whole genome shotgun (WGS) entry which is preliminary data.</text>
</comment>
<proteinExistence type="predicted"/>
<sequence length="121" mass="12670">MRTYERFGEAVRVTLGTAAVAGLVCFLLAGGGPRPLAWIFLWVSLVAAASWFYVADRNRWRVGVKIAGQFGMVIVGLAASLSLVVGSGWMLLGGLVLAGLVTALCLWMDDGLGSDLGGPVD</sequence>
<reference evidence="2 3" key="1">
    <citation type="submission" date="2023-08" db="EMBL/GenBank/DDBJ databases">
        <title>Phytohabitans sansha sp. nov., isolated from marine sediment.</title>
        <authorList>
            <person name="Zhao Y."/>
            <person name="Yi K."/>
        </authorList>
    </citation>
    <scope>NUCLEOTIDE SEQUENCE [LARGE SCALE GENOMIC DNA]</scope>
    <source>
        <strain evidence="2 3">ZYX-F-186</strain>
    </source>
</reference>
<feature type="transmembrane region" description="Helical" evidence="1">
    <location>
        <begin position="12"/>
        <end position="30"/>
    </location>
</feature>
<evidence type="ECO:0000313" key="3">
    <source>
        <dbReference type="Proteomes" id="UP001230908"/>
    </source>
</evidence>
<gene>
    <name evidence="2" type="ORF">RB614_26420</name>
</gene>
<keyword evidence="1" id="KW-0812">Transmembrane</keyword>
<feature type="transmembrane region" description="Helical" evidence="1">
    <location>
        <begin position="89"/>
        <end position="107"/>
    </location>
</feature>
<organism evidence="2 3">
    <name type="scientific">Phytohabitans maris</name>
    <dbReference type="NCBI Taxonomy" id="3071409"/>
    <lineage>
        <taxon>Bacteria</taxon>
        <taxon>Bacillati</taxon>
        <taxon>Actinomycetota</taxon>
        <taxon>Actinomycetes</taxon>
        <taxon>Micromonosporales</taxon>
        <taxon>Micromonosporaceae</taxon>
    </lineage>
</organism>
<dbReference type="EMBL" id="JAVHUY010000027">
    <property type="protein sequence ID" value="MDQ7908067.1"/>
    <property type="molecule type" value="Genomic_DNA"/>
</dbReference>
<feature type="transmembrane region" description="Helical" evidence="1">
    <location>
        <begin position="36"/>
        <end position="54"/>
    </location>
</feature>
<keyword evidence="1" id="KW-1133">Transmembrane helix</keyword>
<protein>
    <submittedName>
        <fullName evidence="2">Uncharacterized protein</fullName>
    </submittedName>
</protein>
<dbReference type="Proteomes" id="UP001230908">
    <property type="component" value="Unassembled WGS sequence"/>
</dbReference>
<name>A0ABU0ZLZ5_9ACTN</name>
<accession>A0ABU0ZLZ5</accession>
<keyword evidence="3" id="KW-1185">Reference proteome</keyword>
<evidence type="ECO:0000256" key="1">
    <source>
        <dbReference type="SAM" id="Phobius"/>
    </source>
</evidence>
<keyword evidence="1" id="KW-0472">Membrane</keyword>
<evidence type="ECO:0000313" key="2">
    <source>
        <dbReference type="EMBL" id="MDQ7908067.1"/>
    </source>
</evidence>